<dbReference type="GO" id="GO:0008053">
    <property type="term" value="P:mitochondrial fusion"/>
    <property type="evidence" value="ECO:0007669"/>
    <property type="project" value="TreeGrafter"/>
</dbReference>
<dbReference type="InterPro" id="IPR027417">
    <property type="entry name" value="P-loop_NTPase"/>
</dbReference>
<dbReference type="GO" id="GO:0016020">
    <property type="term" value="C:membrane"/>
    <property type="evidence" value="ECO:0007669"/>
    <property type="project" value="UniProtKB-SubCell"/>
</dbReference>
<reference evidence="7 8" key="1">
    <citation type="submission" date="2016-11" db="EMBL/GenBank/DDBJ databases">
        <authorList>
            <person name="Jaros S."/>
            <person name="Januszkiewicz K."/>
            <person name="Wedrychowicz H."/>
        </authorList>
    </citation>
    <scope>NUCLEOTIDE SEQUENCE [LARGE SCALE GENOMIC DNA]</scope>
    <source>
        <strain evidence="7 8">HD4</strain>
    </source>
</reference>
<evidence type="ECO:0000256" key="1">
    <source>
        <dbReference type="ARBA" id="ARBA00004370"/>
    </source>
</evidence>
<dbReference type="AlphaFoldDB" id="A0A1M6TPE3"/>
<evidence type="ECO:0000256" key="2">
    <source>
        <dbReference type="ARBA" id="ARBA00022741"/>
    </source>
</evidence>
<feature type="domain" description="Dynamin N-terminal" evidence="6">
    <location>
        <begin position="167"/>
        <end position="324"/>
    </location>
</feature>
<evidence type="ECO:0000256" key="5">
    <source>
        <dbReference type="ARBA" id="ARBA00023136"/>
    </source>
</evidence>
<dbReference type="InterPro" id="IPR045063">
    <property type="entry name" value="Dynamin_N"/>
</dbReference>
<dbReference type="InterPro" id="IPR027094">
    <property type="entry name" value="Mitofusin_fam"/>
</dbReference>
<dbReference type="PANTHER" id="PTHR10465:SF0">
    <property type="entry name" value="SARCALUMENIN"/>
    <property type="match status" value="1"/>
</dbReference>
<accession>A0A1M6TPE3</accession>
<comment type="subcellular location">
    <subcellularLocation>
        <location evidence="1">Membrane</location>
    </subcellularLocation>
</comment>
<dbReference type="SUPFAM" id="SSF52540">
    <property type="entry name" value="P-loop containing nucleoside triphosphate hydrolases"/>
    <property type="match status" value="1"/>
</dbReference>
<keyword evidence="2" id="KW-0547">Nucleotide-binding</keyword>
<dbReference type="GO" id="GO:0003924">
    <property type="term" value="F:GTPase activity"/>
    <property type="evidence" value="ECO:0007669"/>
    <property type="project" value="InterPro"/>
</dbReference>
<dbReference type="GO" id="GO:0005525">
    <property type="term" value="F:GTP binding"/>
    <property type="evidence" value="ECO:0007669"/>
    <property type="project" value="UniProtKB-KW"/>
</dbReference>
<gene>
    <name evidence="7" type="ORF">SAMN05216582_10897</name>
</gene>
<dbReference type="RefSeq" id="WP_073089002.1">
    <property type="nucleotide sequence ID" value="NZ_FRBC01000008.1"/>
</dbReference>
<keyword evidence="5" id="KW-0472">Membrane</keyword>
<dbReference type="Gene3D" id="3.40.50.300">
    <property type="entry name" value="P-loop containing nucleotide triphosphate hydrolases"/>
    <property type="match status" value="1"/>
</dbReference>
<dbReference type="Proteomes" id="UP000184263">
    <property type="component" value="Unassembled WGS sequence"/>
</dbReference>
<proteinExistence type="predicted"/>
<evidence type="ECO:0000256" key="3">
    <source>
        <dbReference type="ARBA" id="ARBA00022801"/>
    </source>
</evidence>
<keyword evidence="4" id="KW-0342">GTP-binding</keyword>
<dbReference type="Pfam" id="PF00350">
    <property type="entry name" value="Dynamin_N"/>
    <property type="match status" value="1"/>
</dbReference>
<evidence type="ECO:0000259" key="6">
    <source>
        <dbReference type="Pfam" id="PF00350"/>
    </source>
</evidence>
<evidence type="ECO:0000313" key="8">
    <source>
        <dbReference type="Proteomes" id="UP000184263"/>
    </source>
</evidence>
<protein>
    <submittedName>
        <fullName evidence="7">Dynamin family protein</fullName>
    </submittedName>
</protein>
<evidence type="ECO:0000256" key="4">
    <source>
        <dbReference type="ARBA" id="ARBA00023134"/>
    </source>
</evidence>
<sequence>MYHQKNMALAQIIQSNPILGCGEATERTEYFDMLMDYLRIAKWRNRWIKAESNLYRDMMYAKGESREKVLPEEKCLFLLADIAAITGYNPRMKDSVGGKKIQYLLRKKNKWGSEKDFKNYADAVWGRNKNAWEKVSLFRCSEGLRKYLNLIKINQDFLQVEPIKVMVTALMSAGKSTFINALVGSKICWSQNVACTSKIHVITGKAYDDCFVYEDDHILRLHASQDILFDDDERNKESKISVSSYFHSSLAGRRIEIYDSPGVNSSLNIEHRDITYNIIKKQVFDLYIYLMNATQLMTDNEVEYLKFIKDKIKKKKIIFVINKIDELDTEDESLEDIIKNVRKFVISIGFETPIIYAVSAEAALSGRVMSSRDISRQERRNLEFLLADLEAHKSDLESINYEVYDEDDVRIYSDLVKVSGILPIEKEIINTKRER</sequence>
<organism evidence="7 8">
    <name type="scientific">Selenomonas ruminantium</name>
    <dbReference type="NCBI Taxonomy" id="971"/>
    <lineage>
        <taxon>Bacteria</taxon>
        <taxon>Bacillati</taxon>
        <taxon>Bacillota</taxon>
        <taxon>Negativicutes</taxon>
        <taxon>Selenomonadales</taxon>
        <taxon>Selenomonadaceae</taxon>
        <taxon>Selenomonas</taxon>
    </lineage>
</organism>
<evidence type="ECO:0000313" key="7">
    <source>
        <dbReference type="EMBL" id="SHK58861.1"/>
    </source>
</evidence>
<name>A0A1M6TPE3_SELRU</name>
<keyword evidence="3" id="KW-0378">Hydrolase</keyword>
<dbReference type="EMBL" id="FRBC01000008">
    <property type="protein sequence ID" value="SHK58861.1"/>
    <property type="molecule type" value="Genomic_DNA"/>
</dbReference>
<dbReference type="PANTHER" id="PTHR10465">
    <property type="entry name" value="TRANSMEMBRANE GTPASE FZO1"/>
    <property type="match status" value="1"/>
</dbReference>